<dbReference type="KEGG" id="cmv:CMUST_09910"/>
<dbReference type="STRING" id="571915.CMUST_09910"/>
<evidence type="ECO:0000313" key="2">
    <source>
        <dbReference type="Proteomes" id="UP000035199"/>
    </source>
</evidence>
<dbReference type="Proteomes" id="UP000035199">
    <property type="component" value="Chromosome"/>
</dbReference>
<reference evidence="2" key="2">
    <citation type="submission" date="2015-05" db="EMBL/GenBank/DDBJ databases">
        <title>Complete genome sequence of Corynebacterium mustelae DSM 45274, isolated from various tissues of a male ferret with lethal sepsis.</title>
        <authorList>
            <person name="Ruckert C."/>
            <person name="Albersmeier A."/>
            <person name="Winkler A."/>
            <person name="Tauch A."/>
        </authorList>
    </citation>
    <scope>NUCLEOTIDE SEQUENCE [LARGE SCALE GENOMIC DNA]</scope>
    <source>
        <strain evidence="2">DSM 45274</strain>
    </source>
</reference>
<keyword evidence="2" id="KW-1185">Reference proteome</keyword>
<proteinExistence type="predicted"/>
<organism evidence="1 2">
    <name type="scientific">Corynebacterium mustelae</name>
    <dbReference type="NCBI Taxonomy" id="571915"/>
    <lineage>
        <taxon>Bacteria</taxon>
        <taxon>Bacillati</taxon>
        <taxon>Actinomycetota</taxon>
        <taxon>Actinomycetes</taxon>
        <taxon>Mycobacteriales</taxon>
        <taxon>Corynebacteriaceae</taxon>
        <taxon>Corynebacterium</taxon>
    </lineage>
</organism>
<gene>
    <name evidence="1" type="ORF">CMUST_09910</name>
</gene>
<sequence>MDEAVRALTSAEKLHSISVFLHQNPIPRDKFFPGSLAPQTGVFDGFGAEKASKSTAKSLFRVRYWAATIFTRMFANPEGTSDVALSATELKNKLTETWPKQHWWTFDEQAQEFVTDAEVVFCVEKKRKNKYQLIAIFYVGPHGYIENVEDHNKTYTGDFETITEQIRTEAATTFQIMGYPMHWANITVEDTATTIATDRTAKLNLSAHEAEALIGEKFTMDMWRYDEHTHAAYSTTNIEFGLRTCDDEPGIYEEEESYYDGYGTMLLDGEGWELSGTPEEVAAHILSGDERWPLYGYSLKWPYKTIYIDDEIISSPWIRIMSDPRWRDAPELKQTLLQLNGVDENVLTTIESLRELTHESPLTDLAIKAVVENCMERGVQGNRAELLEWLISIRPAADEALQDEIFLRLAYMFLKQSSFSDTPRVDFLVTWVPKKRVPWLVEVLKNSISDYNEPDFNAPYFEALDALGIASEKEQTVADNQDRD</sequence>
<dbReference type="PATRIC" id="fig|571915.4.peg.2101"/>
<reference evidence="1 2" key="1">
    <citation type="journal article" date="2015" name="Genome Announc.">
        <title>Complete Genome Sequence of the Type Strain Corynebacterium mustelae DSM 45274, Isolated from Various Tissues of a Male Ferret with Lethal Sepsis.</title>
        <authorList>
            <person name="Ruckert C."/>
            <person name="Eimer J."/>
            <person name="Winkler A."/>
            <person name="Tauch A."/>
        </authorList>
    </citation>
    <scope>NUCLEOTIDE SEQUENCE [LARGE SCALE GENOMIC DNA]</scope>
    <source>
        <strain evidence="1 2">DSM 45274</strain>
    </source>
</reference>
<dbReference type="EMBL" id="CP011542">
    <property type="protein sequence ID" value="AKK06298.1"/>
    <property type="molecule type" value="Genomic_DNA"/>
</dbReference>
<name>A0A0G3H3A7_9CORY</name>
<protein>
    <submittedName>
        <fullName evidence="1">Uncharacterized protein</fullName>
    </submittedName>
</protein>
<accession>A0A0G3H3A7</accession>
<evidence type="ECO:0000313" key="1">
    <source>
        <dbReference type="EMBL" id="AKK06298.1"/>
    </source>
</evidence>
<dbReference type="AlphaFoldDB" id="A0A0G3H3A7"/>